<dbReference type="InterPro" id="IPR053182">
    <property type="entry name" value="YobU-like_regulator"/>
</dbReference>
<dbReference type="RefSeq" id="WP_145385184.1">
    <property type="nucleotide sequence ID" value="NZ_CP037423.1"/>
</dbReference>
<dbReference type="InterPro" id="IPR010499">
    <property type="entry name" value="AraC_E-bd"/>
</dbReference>
<reference evidence="2 3" key="1">
    <citation type="submission" date="2019-03" db="EMBL/GenBank/DDBJ databases">
        <title>Deep-cultivation of Planctomycetes and their phenomic and genomic characterization uncovers novel biology.</title>
        <authorList>
            <person name="Wiegand S."/>
            <person name="Jogler M."/>
            <person name="Boedeker C."/>
            <person name="Pinto D."/>
            <person name="Vollmers J."/>
            <person name="Rivas-Marin E."/>
            <person name="Kohn T."/>
            <person name="Peeters S.H."/>
            <person name="Heuer A."/>
            <person name="Rast P."/>
            <person name="Oberbeckmann S."/>
            <person name="Bunk B."/>
            <person name="Jeske O."/>
            <person name="Meyerdierks A."/>
            <person name="Storesund J.E."/>
            <person name="Kallscheuer N."/>
            <person name="Luecker S."/>
            <person name="Lage O.M."/>
            <person name="Pohl T."/>
            <person name="Merkel B.J."/>
            <person name="Hornburger P."/>
            <person name="Mueller R.-W."/>
            <person name="Bruemmer F."/>
            <person name="Labrenz M."/>
            <person name="Spormann A.M."/>
            <person name="Op den Camp H."/>
            <person name="Overmann J."/>
            <person name="Amann R."/>
            <person name="Jetten M.S.M."/>
            <person name="Mascher T."/>
            <person name="Medema M.H."/>
            <person name="Devos D.P."/>
            <person name="Kaster A.-K."/>
            <person name="Ovreas L."/>
            <person name="Rohde M."/>
            <person name="Galperin M.Y."/>
            <person name="Jogler C."/>
        </authorList>
    </citation>
    <scope>NUCLEOTIDE SEQUENCE [LARGE SCALE GENOMIC DNA]</scope>
    <source>
        <strain evidence="2 3">Enr13</strain>
    </source>
</reference>
<dbReference type="SUPFAM" id="SSF55136">
    <property type="entry name" value="Probable bacterial effector-binding domain"/>
    <property type="match status" value="1"/>
</dbReference>
<gene>
    <name evidence="2" type="ORF">Enr13x_13010</name>
</gene>
<proteinExistence type="predicted"/>
<protein>
    <submittedName>
        <fullName evidence="2">Bacterial transcription activator, effector binding domain</fullName>
    </submittedName>
</protein>
<dbReference type="Gene3D" id="3.20.80.10">
    <property type="entry name" value="Regulatory factor, effector binding domain"/>
    <property type="match status" value="1"/>
</dbReference>
<dbReference type="Proteomes" id="UP000319004">
    <property type="component" value="Chromosome"/>
</dbReference>
<dbReference type="KEGG" id="snep:Enr13x_13010"/>
<dbReference type="EMBL" id="CP037423">
    <property type="protein sequence ID" value="QDV41462.1"/>
    <property type="molecule type" value="Genomic_DNA"/>
</dbReference>
<evidence type="ECO:0000313" key="2">
    <source>
        <dbReference type="EMBL" id="QDV41462.1"/>
    </source>
</evidence>
<organism evidence="2 3">
    <name type="scientific">Stieleria neptunia</name>
    <dbReference type="NCBI Taxonomy" id="2527979"/>
    <lineage>
        <taxon>Bacteria</taxon>
        <taxon>Pseudomonadati</taxon>
        <taxon>Planctomycetota</taxon>
        <taxon>Planctomycetia</taxon>
        <taxon>Pirellulales</taxon>
        <taxon>Pirellulaceae</taxon>
        <taxon>Stieleria</taxon>
    </lineage>
</organism>
<keyword evidence="3" id="KW-1185">Reference proteome</keyword>
<sequence length="144" mass="16321">MNTETHPSRTLYGIQTRTSNETPHEIAALWQRFMADGIADEIPERADDRLIAAYFDYQGDHTQPYTFFLGCEVIDVDCAPEGFALRSLPAGRYAAVQARGPMPKTLIESWQQIWQSDLPRSYLADFEVHDPSQPDEVAIYIGVQ</sequence>
<name>A0A518HKT1_9BACT</name>
<dbReference type="OrthoDB" id="9801008at2"/>
<dbReference type="PANTHER" id="PTHR36444:SF2">
    <property type="entry name" value="TRANSCRIPTIONAL REGULATOR PROTEIN YOBU-RELATED"/>
    <property type="match status" value="1"/>
</dbReference>
<evidence type="ECO:0000259" key="1">
    <source>
        <dbReference type="SMART" id="SM00871"/>
    </source>
</evidence>
<evidence type="ECO:0000313" key="3">
    <source>
        <dbReference type="Proteomes" id="UP000319004"/>
    </source>
</evidence>
<dbReference type="InterPro" id="IPR029441">
    <property type="entry name" value="Cass2"/>
</dbReference>
<dbReference type="InterPro" id="IPR011256">
    <property type="entry name" value="Reg_factor_effector_dom_sf"/>
</dbReference>
<feature type="domain" description="AraC effector-binding" evidence="1">
    <location>
        <begin position="1"/>
        <end position="144"/>
    </location>
</feature>
<dbReference type="PANTHER" id="PTHR36444">
    <property type="entry name" value="TRANSCRIPTIONAL REGULATOR PROTEIN YOBU-RELATED"/>
    <property type="match status" value="1"/>
</dbReference>
<dbReference type="SMART" id="SM00871">
    <property type="entry name" value="AraC_E_bind"/>
    <property type="match status" value="1"/>
</dbReference>
<accession>A0A518HKT1</accession>
<dbReference type="AlphaFoldDB" id="A0A518HKT1"/>
<dbReference type="Pfam" id="PF14526">
    <property type="entry name" value="Cass2"/>
    <property type="match status" value="1"/>
</dbReference>